<dbReference type="InterPro" id="IPR036388">
    <property type="entry name" value="WH-like_DNA-bd_sf"/>
</dbReference>
<dbReference type="InterPro" id="IPR002182">
    <property type="entry name" value="NB-ARC"/>
</dbReference>
<dbReference type="InterPro" id="IPR027417">
    <property type="entry name" value="P-loop_NTPase"/>
</dbReference>
<dbReference type="InterPro" id="IPR032675">
    <property type="entry name" value="LRR_dom_sf"/>
</dbReference>
<dbReference type="eggNOG" id="KOG4658">
    <property type="taxonomic scope" value="Eukaryota"/>
</dbReference>
<dbReference type="Proteomes" id="UP000026962">
    <property type="component" value="Chromosome 11"/>
</dbReference>
<dbReference type="Gene3D" id="3.40.50.300">
    <property type="entry name" value="P-loop containing nucleotide triphosphate hydrolases"/>
    <property type="match status" value="2"/>
</dbReference>
<dbReference type="PANTHER" id="PTHR47186">
    <property type="entry name" value="LEUCINE-RICH REPEAT-CONTAINING PROTEIN 57"/>
    <property type="match status" value="1"/>
</dbReference>
<reference evidence="7" key="1">
    <citation type="submission" date="2015-04" db="UniProtKB">
        <authorList>
            <consortium name="EnsemblPlants"/>
        </authorList>
    </citation>
    <scope>IDENTIFICATION</scope>
</reference>
<dbReference type="InterPro" id="IPR055414">
    <property type="entry name" value="LRR_R13L4/SHOC2-like"/>
</dbReference>
<accession>A0A0E0MHJ7</accession>
<evidence type="ECO:0000256" key="3">
    <source>
        <dbReference type="ARBA" id="ARBA00022821"/>
    </source>
</evidence>
<dbReference type="SUPFAM" id="SSF52058">
    <property type="entry name" value="L domain-like"/>
    <property type="match status" value="2"/>
</dbReference>
<evidence type="ECO:0000313" key="8">
    <source>
        <dbReference type="Proteomes" id="UP000026962"/>
    </source>
</evidence>
<dbReference type="GO" id="GO:0043531">
    <property type="term" value="F:ADP binding"/>
    <property type="evidence" value="ECO:0007669"/>
    <property type="project" value="InterPro"/>
</dbReference>
<evidence type="ECO:0000313" key="7">
    <source>
        <dbReference type="EnsemblPlants" id="OPUNC11G17440.1"/>
    </source>
</evidence>
<dbReference type="Pfam" id="PF00931">
    <property type="entry name" value="NB-ARC"/>
    <property type="match status" value="1"/>
</dbReference>
<sequence>MATELLRAIDMLRTTRMEEQGELLGIRSLLEKLRSITVELDETSPPSVAYRIKIESIDLRGTLEIVLCYQIRAESWHEVPAIFLKKIFLCRMTIRSLWRSLQNFTKIAEDVKKGFIRSLVRYDSTKHAIQAKTNGNSVQYPIEGRSELVDKMTRVLLADRANEEELPMVLLIVGGPGMGKTHLAQALYKDARVRGKFNRQRWVNFKDAANISLGFLNGTHHGSSYLIVLDDVWYENAQEWDNLIKDLPSKGATILTTRSTAVSSRLATMPTCKLYYLPALQQEFSYSCLEWVASKSGHYPTELYEVCRVVVEQCDGVPLLLKHACDFFSTSAIELWEEFTVEDFLMVRPVKSHQQRLMHKFWQRLFDTDLQQHWLSERNEVLESALVSYRRFTSDLRNCLLYCSVFPLDYIFDVEELVDHLAAQGFIPPMETFAQRRTFLQPLLDDCFYPAQEYDLGVKPMYRMHRIFHMYVKYIERAFNSIMITDQENSISVQNSVRHVFHGAQGSVHIVKLHKIHKIFHMCTQCMVRGFSSTMIVDQDDSIMPNSIRHVSLIVGPSTESIPLQLLRLKDLRTLILLPAEQTNMSDKKCEIKEIPQVLWQSSRNLEVLSLHGTKIRKFPQKIELLHYLRYMDLSWTDIRIIPSSISKLQFLQTLKLSHCEKLQKLHENTSKLFLLQKFDLEGCHYLVQLPLQLSKMKSLECLNILECSSLTRMPCGISQLTNLQSLLGYVTTHNDGCSISELQSLANLQNLCLEGLEKVIDHSEARDSNLRDIIKLESLALRWNVASENTSLTAEQVLECLQPNKGLKTLEIVAYEGEKLPSWLMSTEPYLNSLVEIRMIDIRACKSLPPLGLLPCLRIAEISGAEAITCIDDNFYGSKGIFYSLEKLTFSHMHNLKAWEEAPTEDVFPRLAEVTIIQCPKLTALHVVLRSVKKLNLWMNINSLFSSKGGLRGQSVMKRVKKGQRHYQLLPTCGLFSLLLTLLLVDLWSLPKSHGGGGAMDVAVDLQRVMDMLSSARMEYQCHMLGLDALLGEVRDAFLGFSSFVNDIIGRRGEYLLGDARLSLAHLRGELEAIQSRLARAGAWYQVPARSITNLLFRRATTRQLRRLMLDLSAIQGSLLPSVPRLNTLLENFDPAGTWTNDVDSGHVQTPMVGRSELAEKILQRILLAADDDDGGDGPLVLPIVGGPGIGKTHLARFIFNDDRINKAFQDQPWPEWDTLLLAFPPNGKILLTTRTPSIIPWTAAVVRTTDPYFLQPLDQESSEQVMHQYLSPDHEYGIKLVEKCAGVPLLLEYTSFCMLNRYQLNLIRWERVLEGFWSIQQQEVSDIYQRAYASYQHLPSDLRNCFLFCSLFPWDFNFNAEELADLLAAKGFIPSTVSEAQRIRFLQQFLDECFYPVQEYEHGGRNMYRMHKILHIFAQYADRVSSSIIRVGQSNAVQNDMLSLFQKKVDILSPQNASLLVHPSTESLPIDMSKMKMLKTLILLQERKMCSSDQQCEIKDIPQELCQTLQHLEVLSLEATKIRKLPNKFERLFHLRYLNLSGTDIEFLPSSISKLQLLHTLKLAHCKRLQKLHQNTCRLARLQKLDLEGCHSLTELPQNISKIKSLEFLSVLGCASLIRIPHRMGHLTNLQTLLGYVVSNSNGAMMSELQPLARLHRLSLERLEKVLDMKDARDAMLQENLELESLALRWNMDAEHANTAAYELIEILQPQQHLKELELVAYEGDRFPSWMTSTEPYLKSLVEISLVNLRECKSLLPLGLLPCLKIAEINGAEKISCIDYNFYGQNGAFPSLEKLTFSYMINLELWEQVGRTGAFPRLAEVTIIQCPKLRALSMELPSVEKLILWMNNKMLYDSNGGLFGVAKNLEQISICFGEELRASSNFEGLQDLVMLQKLDICGCHELTCLPQGLQHLSSIKSLAIDNCSKLETLPEWLENLPYLQVIYLSGCRALHSIAKGLLRCHSIQIQIDDCPNLPEQSSGRKPVIQVKKHKEIIGDDEETHIKDDSTTTSKLYD</sequence>
<reference evidence="7" key="2">
    <citation type="submission" date="2018-05" db="EMBL/GenBank/DDBJ databases">
        <title>OpunRS2 (Oryza punctata Reference Sequence Version 2).</title>
        <authorList>
            <person name="Zhang J."/>
            <person name="Kudrna D."/>
            <person name="Lee S."/>
            <person name="Talag J."/>
            <person name="Welchert J."/>
            <person name="Wing R.A."/>
        </authorList>
    </citation>
    <scope>NUCLEOTIDE SEQUENCE [LARGE SCALE GENOMIC DNA]</scope>
</reference>
<proteinExistence type="predicted"/>
<evidence type="ECO:0000259" key="4">
    <source>
        <dbReference type="Pfam" id="PF00931"/>
    </source>
</evidence>
<evidence type="ECO:0000259" key="5">
    <source>
        <dbReference type="Pfam" id="PF23598"/>
    </source>
</evidence>
<dbReference type="Pfam" id="PF23598">
    <property type="entry name" value="LRR_14"/>
    <property type="match status" value="1"/>
</dbReference>
<keyword evidence="2" id="KW-0677">Repeat</keyword>
<dbReference type="Gene3D" id="1.10.10.10">
    <property type="entry name" value="Winged helix-like DNA-binding domain superfamily/Winged helix DNA-binding domain"/>
    <property type="match status" value="1"/>
</dbReference>
<dbReference type="GO" id="GO:0006952">
    <property type="term" value="P:defense response"/>
    <property type="evidence" value="ECO:0007669"/>
    <property type="project" value="UniProtKB-KW"/>
</dbReference>
<dbReference type="InterPro" id="IPR056789">
    <property type="entry name" value="LRR_R13L1-DRL21"/>
</dbReference>
<dbReference type="SUPFAM" id="SSF52540">
    <property type="entry name" value="P-loop containing nucleoside triphosphate hydrolases"/>
    <property type="match status" value="2"/>
</dbReference>
<organism evidence="7">
    <name type="scientific">Oryza punctata</name>
    <name type="common">Red rice</name>
    <dbReference type="NCBI Taxonomy" id="4537"/>
    <lineage>
        <taxon>Eukaryota</taxon>
        <taxon>Viridiplantae</taxon>
        <taxon>Streptophyta</taxon>
        <taxon>Embryophyta</taxon>
        <taxon>Tracheophyta</taxon>
        <taxon>Spermatophyta</taxon>
        <taxon>Magnoliopsida</taxon>
        <taxon>Liliopsida</taxon>
        <taxon>Poales</taxon>
        <taxon>Poaceae</taxon>
        <taxon>BOP clade</taxon>
        <taxon>Oryzoideae</taxon>
        <taxon>Oryzeae</taxon>
        <taxon>Oryzinae</taxon>
        <taxon>Oryza</taxon>
    </lineage>
</organism>
<dbReference type="InterPro" id="IPR003591">
    <property type="entry name" value="Leu-rich_rpt_typical-subtyp"/>
</dbReference>
<dbReference type="Pfam" id="PF25019">
    <property type="entry name" value="LRR_R13L1-DRL21"/>
    <property type="match status" value="2"/>
</dbReference>
<dbReference type="OMA" id="RMEYQCH"/>
<dbReference type="PANTHER" id="PTHR47186:SF38">
    <property type="entry name" value="NB-ARC DOMAIN-CONTAINING PROTEIN"/>
    <property type="match status" value="1"/>
</dbReference>
<dbReference type="SMART" id="SM00369">
    <property type="entry name" value="LRR_TYP"/>
    <property type="match status" value="4"/>
</dbReference>
<evidence type="ECO:0000256" key="2">
    <source>
        <dbReference type="ARBA" id="ARBA00022737"/>
    </source>
</evidence>
<protein>
    <submittedName>
        <fullName evidence="7">Uncharacterized protein</fullName>
    </submittedName>
</protein>
<dbReference type="Gene3D" id="3.80.10.10">
    <property type="entry name" value="Ribonuclease Inhibitor"/>
    <property type="match status" value="4"/>
</dbReference>
<feature type="domain" description="NB-ARC" evidence="4">
    <location>
        <begin position="224"/>
        <end position="291"/>
    </location>
</feature>
<feature type="domain" description="Disease resistance R13L4/SHOC-2-like LRR" evidence="5">
    <location>
        <begin position="1531"/>
        <end position="1614"/>
    </location>
</feature>
<keyword evidence="1" id="KW-0433">Leucine-rich repeat</keyword>
<keyword evidence="8" id="KW-1185">Reference proteome</keyword>
<name>A0A0E0MHJ7_ORYPU</name>
<dbReference type="STRING" id="4537.A0A0E0MHJ7"/>
<feature type="domain" description="R13L1/DRL21-like LRR repeat region" evidence="6">
    <location>
        <begin position="740"/>
        <end position="864"/>
    </location>
</feature>
<dbReference type="EnsemblPlants" id="OPUNC11G17440.1">
    <property type="protein sequence ID" value="OPUNC11G17440.1"/>
    <property type="gene ID" value="OPUNC11G17440"/>
</dbReference>
<evidence type="ECO:0000259" key="6">
    <source>
        <dbReference type="Pfam" id="PF25019"/>
    </source>
</evidence>
<dbReference type="HOGENOM" id="CLU_231659_0_0_1"/>
<feature type="domain" description="R13L1/DRL21-like LRR repeat region" evidence="6">
    <location>
        <begin position="1648"/>
        <end position="1772"/>
    </location>
</feature>
<keyword evidence="3" id="KW-0611">Plant defense</keyword>
<evidence type="ECO:0000256" key="1">
    <source>
        <dbReference type="ARBA" id="ARBA00022614"/>
    </source>
</evidence>
<dbReference type="Gramene" id="OPUNC11G17440.1">
    <property type="protein sequence ID" value="OPUNC11G17440.1"/>
    <property type="gene ID" value="OPUNC11G17440"/>
</dbReference>